<accession>A0A2G7FQZ9</accession>
<evidence type="ECO:0000259" key="3">
    <source>
        <dbReference type="PROSITE" id="PS51471"/>
    </source>
</evidence>
<dbReference type="GO" id="GO:0046872">
    <property type="term" value="F:metal ion binding"/>
    <property type="evidence" value="ECO:0007669"/>
    <property type="project" value="UniProtKB-KW"/>
</dbReference>
<keyword evidence="2" id="KW-0560">Oxidoreductase</keyword>
<evidence type="ECO:0000256" key="1">
    <source>
        <dbReference type="ARBA" id="ARBA00008056"/>
    </source>
</evidence>
<dbReference type="InterPro" id="IPR005123">
    <property type="entry name" value="Oxoglu/Fe-dep_dioxygenase_dom"/>
</dbReference>
<dbReference type="Pfam" id="PF03171">
    <property type="entry name" value="2OG-FeII_Oxy"/>
    <property type="match status" value="1"/>
</dbReference>
<dbReference type="GO" id="GO:0044283">
    <property type="term" value="P:small molecule biosynthetic process"/>
    <property type="evidence" value="ECO:0007669"/>
    <property type="project" value="UniProtKB-ARBA"/>
</dbReference>
<dbReference type="InterPro" id="IPR026992">
    <property type="entry name" value="DIOX_N"/>
</dbReference>
<dbReference type="Proteomes" id="UP000231358">
    <property type="component" value="Unassembled WGS sequence"/>
</dbReference>
<dbReference type="InterPro" id="IPR044861">
    <property type="entry name" value="IPNS-like_FE2OG_OXY"/>
</dbReference>
<dbReference type="EMBL" id="NEXV01000467">
    <property type="protein sequence ID" value="PIG83057.1"/>
    <property type="molecule type" value="Genomic_DNA"/>
</dbReference>
<proteinExistence type="inferred from homology"/>
<feature type="domain" description="Fe2OG dioxygenase" evidence="3">
    <location>
        <begin position="191"/>
        <end position="295"/>
    </location>
</feature>
<reference evidence="4 5" key="1">
    <citation type="submission" date="2017-05" db="EMBL/GenBank/DDBJ databases">
        <title>Genome sequence for an aflatoxigenic pathogen of Argentinian peanut, Aspergillus arachidicola.</title>
        <authorList>
            <person name="Moore G."/>
            <person name="Beltz S.B."/>
            <person name="Mack B.M."/>
        </authorList>
    </citation>
    <scope>NUCLEOTIDE SEQUENCE [LARGE SCALE GENOMIC DNA]</scope>
    <source>
        <strain evidence="4 5">CBS 117610</strain>
    </source>
</reference>
<comment type="caution">
    <text evidence="4">The sequence shown here is derived from an EMBL/GenBank/DDBJ whole genome shotgun (WGS) entry which is preliminary data.</text>
</comment>
<dbReference type="SUPFAM" id="SSF51197">
    <property type="entry name" value="Clavaminate synthase-like"/>
    <property type="match status" value="1"/>
</dbReference>
<dbReference type="InterPro" id="IPR050231">
    <property type="entry name" value="Iron_ascorbate_oxido_reductase"/>
</dbReference>
<gene>
    <name evidence="4" type="ORF">AARAC_004915</name>
</gene>
<keyword evidence="2" id="KW-0408">Iron</keyword>
<name>A0A2G7FQZ9_9EURO</name>
<dbReference type="Gene3D" id="2.60.120.330">
    <property type="entry name" value="B-lactam Antibiotic, Isopenicillin N Synthase, Chain"/>
    <property type="match status" value="1"/>
</dbReference>
<dbReference type="GO" id="GO:0016491">
    <property type="term" value="F:oxidoreductase activity"/>
    <property type="evidence" value="ECO:0007669"/>
    <property type="project" value="UniProtKB-KW"/>
</dbReference>
<dbReference type="InterPro" id="IPR027443">
    <property type="entry name" value="IPNS-like_sf"/>
</dbReference>
<organism evidence="4 5">
    <name type="scientific">Aspergillus arachidicola</name>
    <dbReference type="NCBI Taxonomy" id="656916"/>
    <lineage>
        <taxon>Eukaryota</taxon>
        <taxon>Fungi</taxon>
        <taxon>Dikarya</taxon>
        <taxon>Ascomycota</taxon>
        <taxon>Pezizomycotina</taxon>
        <taxon>Eurotiomycetes</taxon>
        <taxon>Eurotiomycetidae</taxon>
        <taxon>Eurotiales</taxon>
        <taxon>Aspergillaceae</taxon>
        <taxon>Aspergillus</taxon>
        <taxon>Aspergillus subgen. Circumdati</taxon>
    </lineage>
</organism>
<dbReference type="PANTHER" id="PTHR47990">
    <property type="entry name" value="2-OXOGLUTARATE (2OG) AND FE(II)-DEPENDENT OXYGENASE SUPERFAMILY PROTEIN-RELATED"/>
    <property type="match status" value="1"/>
</dbReference>
<sequence length="350" mass="39141">MVPHANEDVLGVSEMAEDASLTTISIARLMSHDREAEEELFRACTDLGFFYLDCRDHPSGQLTSQIDSVAAAALEFYSLPQSIKNEWEVNKDHTAGEEIVLGYKPAGSQTGSVAGKKDGFEGFMIFEHALRNASRDRPIHGPKIFQDCRELVEATNAHLGDIGREIMDSLSRSLNLEGNKNLAAHHRKDQPSPTALGLLKYLPYSVESTKVGHIPHTDIGSLSMVFSDVGGLQVYHPKKKKWMYIEPRPGHAVCNIGDSAEFLSQNVLRSSLHRVVPHPQEKEKVKLTVVYLMRPDTESVFVDRNGKEWRSVDWHNMKYRLFSADLDSQASTNALTGRLGLDDLWDEKEA</sequence>
<comment type="similarity">
    <text evidence="1 2">Belongs to the iron/ascorbate-dependent oxidoreductase family.</text>
</comment>
<evidence type="ECO:0000313" key="4">
    <source>
        <dbReference type="EMBL" id="PIG83057.1"/>
    </source>
</evidence>
<dbReference type="STRING" id="656916.A0A2G7FQZ9"/>
<evidence type="ECO:0000313" key="5">
    <source>
        <dbReference type="Proteomes" id="UP000231358"/>
    </source>
</evidence>
<keyword evidence="5" id="KW-1185">Reference proteome</keyword>
<evidence type="ECO:0000256" key="2">
    <source>
        <dbReference type="RuleBase" id="RU003682"/>
    </source>
</evidence>
<dbReference type="PROSITE" id="PS51471">
    <property type="entry name" value="FE2OG_OXY"/>
    <property type="match status" value="1"/>
</dbReference>
<keyword evidence="2" id="KW-0479">Metal-binding</keyword>
<dbReference type="Pfam" id="PF14226">
    <property type="entry name" value="DIOX_N"/>
    <property type="match status" value="1"/>
</dbReference>
<protein>
    <recommendedName>
        <fullName evidence="3">Fe2OG dioxygenase domain-containing protein</fullName>
    </recommendedName>
</protein>
<dbReference type="AlphaFoldDB" id="A0A2G7FQZ9"/>